<evidence type="ECO:0000313" key="2">
    <source>
        <dbReference type="Proteomes" id="UP000004995"/>
    </source>
</evidence>
<accession>K3YA72</accession>
<reference evidence="2" key="1">
    <citation type="journal article" date="2012" name="Nat. Biotechnol.">
        <title>Reference genome sequence of the model plant Setaria.</title>
        <authorList>
            <person name="Bennetzen J.L."/>
            <person name="Schmutz J."/>
            <person name="Wang H."/>
            <person name="Percifield R."/>
            <person name="Hawkins J."/>
            <person name="Pontaroli A.C."/>
            <person name="Estep M."/>
            <person name="Feng L."/>
            <person name="Vaughn J.N."/>
            <person name="Grimwood J."/>
            <person name="Jenkins J."/>
            <person name="Barry K."/>
            <person name="Lindquist E."/>
            <person name="Hellsten U."/>
            <person name="Deshpande S."/>
            <person name="Wang X."/>
            <person name="Wu X."/>
            <person name="Mitros T."/>
            <person name="Triplett J."/>
            <person name="Yang X."/>
            <person name="Ye C.Y."/>
            <person name="Mauro-Herrera M."/>
            <person name="Wang L."/>
            <person name="Li P."/>
            <person name="Sharma M."/>
            <person name="Sharma R."/>
            <person name="Ronald P.C."/>
            <person name="Panaud O."/>
            <person name="Kellogg E.A."/>
            <person name="Brutnell T.P."/>
            <person name="Doust A.N."/>
            <person name="Tuskan G.A."/>
            <person name="Rokhsar D."/>
            <person name="Devos K.M."/>
        </authorList>
    </citation>
    <scope>NUCLEOTIDE SEQUENCE [LARGE SCALE GENOMIC DNA]</scope>
    <source>
        <strain evidence="2">cv. Yugu1</strain>
    </source>
</reference>
<keyword evidence="2" id="KW-1185">Reference proteome</keyword>
<dbReference type="InParanoid" id="K3YA72"/>
<proteinExistence type="predicted"/>
<dbReference type="EnsemblPlants" id="KQK96747">
    <property type="protein sequence ID" value="KQK96747"/>
    <property type="gene ID" value="SETIT_011114mg"/>
</dbReference>
<dbReference type="EMBL" id="AGNK02004250">
    <property type="status" value="NOT_ANNOTATED_CDS"/>
    <property type="molecule type" value="Genomic_DNA"/>
</dbReference>
<dbReference type="Proteomes" id="UP000004995">
    <property type="component" value="Unassembled WGS sequence"/>
</dbReference>
<dbReference type="Gramene" id="KQK96747">
    <property type="protein sequence ID" value="KQK96747"/>
    <property type="gene ID" value="SETIT_011114mg"/>
</dbReference>
<dbReference type="AlphaFoldDB" id="K3YA72"/>
<protein>
    <submittedName>
        <fullName evidence="1">Uncharacterized protein</fullName>
    </submittedName>
</protein>
<reference evidence="1" key="2">
    <citation type="submission" date="2018-08" db="UniProtKB">
        <authorList>
            <consortium name="EnsemblPlants"/>
        </authorList>
    </citation>
    <scope>IDENTIFICATION</scope>
    <source>
        <strain evidence="1">Yugu1</strain>
    </source>
</reference>
<dbReference type="HOGENOM" id="CLU_1404654_0_0_1"/>
<organism evidence="1 2">
    <name type="scientific">Setaria italica</name>
    <name type="common">Foxtail millet</name>
    <name type="synonym">Panicum italicum</name>
    <dbReference type="NCBI Taxonomy" id="4555"/>
    <lineage>
        <taxon>Eukaryota</taxon>
        <taxon>Viridiplantae</taxon>
        <taxon>Streptophyta</taxon>
        <taxon>Embryophyta</taxon>
        <taxon>Tracheophyta</taxon>
        <taxon>Spermatophyta</taxon>
        <taxon>Magnoliopsida</taxon>
        <taxon>Liliopsida</taxon>
        <taxon>Poales</taxon>
        <taxon>Poaceae</taxon>
        <taxon>PACMAD clade</taxon>
        <taxon>Panicoideae</taxon>
        <taxon>Panicodae</taxon>
        <taxon>Paniceae</taxon>
        <taxon>Cenchrinae</taxon>
        <taxon>Setaria</taxon>
    </lineage>
</organism>
<sequence>MDPPVILLLLRSFSIREIPPLLRSSLLPKAELPPLFLHRASQSLDPLAVACRTPSGLSWNSPRRGRSLSSPQAWRLLDFTAAGCLQGKSMEYTASELMYPNINSKVHTETLMAMIDDNVPKLKRLPLYVQVQNWQSYWYYVSTIIGILVSHLDTRRLRIIDMKKENKVAVMTTTKMGVKQDFCFVTSFPWVLVS</sequence>
<evidence type="ECO:0000313" key="1">
    <source>
        <dbReference type="EnsemblPlants" id="KQK96747"/>
    </source>
</evidence>
<name>K3YA72_SETIT</name>